<dbReference type="Gene3D" id="1.20.1220.20">
    <property type="entry name" value="Uncharcterised protein PF01724"/>
    <property type="match status" value="1"/>
</dbReference>
<evidence type="ECO:0000313" key="1">
    <source>
        <dbReference type="EMBL" id="AFZ36052.1"/>
    </source>
</evidence>
<dbReference type="Proteomes" id="UP000010473">
    <property type="component" value="Chromosome"/>
</dbReference>
<dbReference type="AlphaFoldDB" id="K9XWK8"/>
<gene>
    <name evidence="1" type="ordered locus">Sta7437_2519</name>
</gene>
<dbReference type="HOGENOM" id="CLU_116670_1_0_3"/>
<dbReference type="eggNOG" id="COG2442">
    <property type="taxonomic scope" value="Bacteria"/>
</dbReference>
<protein>
    <recommendedName>
        <fullName evidence="3">DUF29 domain-containing protein</fullName>
    </recommendedName>
</protein>
<accession>K9XWK8</accession>
<name>K9XWK8_STAC7</name>
<dbReference type="InterPro" id="IPR002636">
    <property type="entry name" value="DUF29"/>
</dbReference>
<evidence type="ECO:0000313" key="2">
    <source>
        <dbReference type="Proteomes" id="UP000010473"/>
    </source>
</evidence>
<dbReference type="Pfam" id="PF01724">
    <property type="entry name" value="DUF29"/>
    <property type="match status" value="1"/>
</dbReference>
<dbReference type="OrthoDB" id="5769308at2"/>
<reference evidence="2" key="1">
    <citation type="journal article" date="2013" name="Proc. Natl. Acad. Sci. U.S.A.">
        <title>Improving the coverage of the cyanobacterial phylum using diversity-driven genome sequencing.</title>
        <authorList>
            <person name="Shih P.M."/>
            <person name="Wu D."/>
            <person name="Latifi A."/>
            <person name="Axen S.D."/>
            <person name="Fewer D.P."/>
            <person name="Talla E."/>
            <person name="Calteau A."/>
            <person name="Cai F."/>
            <person name="Tandeau de Marsac N."/>
            <person name="Rippka R."/>
            <person name="Herdman M."/>
            <person name="Sivonen K."/>
            <person name="Coursin T."/>
            <person name="Laurent T."/>
            <person name="Goodwin L."/>
            <person name="Nolan M."/>
            <person name="Davenport K.W."/>
            <person name="Han C.S."/>
            <person name="Rubin E.M."/>
            <person name="Eisen J.A."/>
            <person name="Woyke T."/>
            <person name="Gugger M."/>
            <person name="Kerfeld C.A."/>
        </authorList>
    </citation>
    <scope>NUCLEOTIDE SEQUENCE [LARGE SCALE GENOMIC DNA]</scope>
    <source>
        <strain evidence="2">ATCC 29371 / PCC 7437</strain>
    </source>
</reference>
<dbReference type="STRING" id="111780.Sta7437_2519"/>
<sequence length="141" mass="16799">MYSQDFVAWTEKQAELLHSRQFNELDLENLAEDIYSLGNEQKHKVDSYLRQLLKHLLLYHYWNSEREYCANGSIDEIGNFRFELEQLLESKTLYNHLVARFDYIYGKARKQAITKSQIKDIPEVCPYTVEEVLNEDFLPPC</sequence>
<dbReference type="RefSeq" id="WP_015193720.1">
    <property type="nucleotide sequence ID" value="NC_019748.1"/>
</dbReference>
<dbReference type="PANTHER" id="PTHR34235:SF3">
    <property type="entry name" value="SLR1203 PROTEIN"/>
    <property type="match status" value="1"/>
</dbReference>
<organism evidence="1 2">
    <name type="scientific">Stanieria cyanosphaera (strain ATCC 29371 / PCC 7437)</name>
    <dbReference type="NCBI Taxonomy" id="111780"/>
    <lineage>
        <taxon>Bacteria</taxon>
        <taxon>Bacillati</taxon>
        <taxon>Cyanobacteriota</taxon>
        <taxon>Cyanophyceae</taxon>
        <taxon>Pleurocapsales</taxon>
        <taxon>Dermocarpellaceae</taxon>
        <taxon>Stanieria</taxon>
    </lineage>
</organism>
<evidence type="ECO:0008006" key="3">
    <source>
        <dbReference type="Google" id="ProtNLM"/>
    </source>
</evidence>
<dbReference type="PANTHER" id="PTHR34235">
    <property type="entry name" value="SLR1203 PROTEIN-RELATED"/>
    <property type="match status" value="1"/>
</dbReference>
<proteinExistence type="predicted"/>
<dbReference type="EMBL" id="CP003653">
    <property type="protein sequence ID" value="AFZ36052.1"/>
    <property type="molecule type" value="Genomic_DNA"/>
</dbReference>
<dbReference type="KEGG" id="scs:Sta7437_2519"/>
<keyword evidence="2" id="KW-1185">Reference proteome</keyword>